<sequence length="66" mass="7473">NESMFHEAKPSLKETMLSKGPETLYAGQKLNDNEWHTVRVVRRGKSLKLTVDDDVAEGKCDYGVCF</sequence>
<dbReference type="Proteomes" id="UP000092124">
    <property type="component" value="Unassembled WGS sequence"/>
</dbReference>
<dbReference type="Pfam" id="PF02210">
    <property type="entry name" value="Laminin_G_2"/>
    <property type="match status" value="1"/>
</dbReference>
<dbReference type="InterPro" id="IPR001791">
    <property type="entry name" value="Laminin_G"/>
</dbReference>
<dbReference type="EMBL" id="LZPO01119313">
    <property type="protein sequence ID" value="OBS56872.1"/>
    <property type="molecule type" value="Genomic_DNA"/>
</dbReference>
<evidence type="ECO:0000259" key="2">
    <source>
        <dbReference type="Pfam" id="PF02210"/>
    </source>
</evidence>
<proteinExistence type="predicted"/>
<feature type="non-terminal residue" evidence="3">
    <location>
        <position position="1"/>
    </location>
</feature>
<accession>A0A1A6FUS6</accession>
<protein>
    <recommendedName>
        <fullName evidence="2">Laminin G domain-containing protein</fullName>
    </recommendedName>
</protein>
<dbReference type="AlphaFoldDB" id="A0A1A6FUS6"/>
<dbReference type="SUPFAM" id="SSF49899">
    <property type="entry name" value="Concanavalin A-like lectins/glucanases"/>
    <property type="match status" value="1"/>
</dbReference>
<name>A0A1A6FUS6_NEOLE</name>
<keyword evidence="4" id="KW-1185">Reference proteome</keyword>
<evidence type="ECO:0000256" key="1">
    <source>
        <dbReference type="ARBA" id="ARBA00022737"/>
    </source>
</evidence>
<keyword evidence="1" id="KW-0677">Repeat</keyword>
<comment type="caution">
    <text evidence="3">The sequence shown here is derived from an EMBL/GenBank/DDBJ whole genome shotgun (WGS) entry which is preliminary data.</text>
</comment>
<dbReference type="OrthoDB" id="6275838at2759"/>
<dbReference type="Gene3D" id="2.60.120.200">
    <property type="match status" value="1"/>
</dbReference>
<feature type="domain" description="Laminin G" evidence="2">
    <location>
        <begin position="17"/>
        <end position="55"/>
    </location>
</feature>
<organism evidence="3 4">
    <name type="scientific">Neotoma lepida</name>
    <name type="common">Desert woodrat</name>
    <dbReference type="NCBI Taxonomy" id="56216"/>
    <lineage>
        <taxon>Eukaryota</taxon>
        <taxon>Metazoa</taxon>
        <taxon>Chordata</taxon>
        <taxon>Craniata</taxon>
        <taxon>Vertebrata</taxon>
        <taxon>Euteleostomi</taxon>
        <taxon>Mammalia</taxon>
        <taxon>Eutheria</taxon>
        <taxon>Euarchontoglires</taxon>
        <taxon>Glires</taxon>
        <taxon>Rodentia</taxon>
        <taxon>Myomorpha</taxon>
        <taxon>Muroidea</taxon>
        <taxon>Cricetidae</taxon>
        <taxon>Neotominae</taxon>
        <taxon>Neotoma</taxon>
    </lineage>
</organism>
<dbReference type="STRING" id="56216.A0A1A6FUS6"/>
<dbReference type="InterPro" id="IPR013320">
    <property type="entry name" value="ConA-like_dom_sf"/>
</dbReference>
<evidence type="ECO:0000313" key="3">
    <source>
        <dbReference type="EMBL" id="OBS56872.1"/>
    </source>
</evidence>
<gene>
    <name evidence="3" type="ORF">A6R68_12003</name>
</gene>
<reference evidence="3 4" key="1">
    <citation type="submission" date="2016-06" db="EMBL/GenBank/DDBJ databases">
        <title>The Draft Genome Sequence and Annotation of the Desert Woodrat Neotoma lepida.</title>
        <authorList>
            <person name="Campbell M."/>
            <person name="Oakeson K.F."/>
            <person name="Yandell M."/>
            <person name="Halpert J.R."/>
            <person name="Dearing D."/>
        </authorList>
    </citation>
    <scope>NUCLEOTIDE SEQUENCE [LARGE SCALE GENOMIC DNA]</scope>
    <source>
        <strain evidence="3">417</strain>
        <tissue evidence="3">Liver</tissue>
    </source>
</reference>
<evidence type="ECO:0000313" key="4">
    <source>
        <dbReference type="Proteomes" id="UP000092124"/>
    </source>
</evidence>